<evidence type="ECO:0000313" key="6">
    <source>
        <dbReference type="Proteomes" id="UP000651085"/>
    </source>
</evidence>
<dbReference type="InterPro" id="IPR013762">
    <property type="entry name" value="Integrase-like_cat_sf"/>
</dbReference>
<dbReference type="GO" id="GO:0015074">
    <property type="term" value="P:DNA integration"/>
    <property type="evidence" value="ECO:0007669"/>
    <property type="project" value="InterPro"/>
</dbReference>
<dbReference type="PANTHER" id="PTHR30349:SF64">
    <property type="entry name" value="PROPHAGE INTEGRASE INTD-RELATED"/>
    <property type="match status" value="1"/>
</dbReference>
<evidence type="ECO:0000256" key="3">
    <source>
        <dbReference type="ARBA" id="ARBA00023172"/>
    </source>
</evidence>
<dbReference type="Gene3D" id="1.10.443.10">
    <property type="entry name" value="Intergrase catalytic core"/>
    <property type="match status" value="1"/>
</dbReference>
<evidence type="ECO:0000259" key="4">
    <source>
        <dbReference type="PROSITE" id="PS51898"/>
    </source>
</evidence>
<dbReference type="EMBL" id="JACRTF010000001">
    <property type="protein sequence ID" value="MBC8592157.1"/>
    <property type="molecule type" value="Genomic_DNA"/>
</dbReference>
<dbReference type="Gene3D" id="1.10.150.130">
    <property type="match status" value="1"/>
</dbReference>
<comment type="similarity">
    <text evidence="1">Belongs to the 'phage' integrase family.</text>
</comment>
<evidence type="ECO:0000256" key="2">
    <source>
        <dbReference type="ARBA" id="ARBA00023125"/>
    </source>
</evidence>
<accession>A0A926F365</accession>
<keyword evidence="6" id="KW-1185">Reference proteome</keyword>
<dbReference type="Pfam" id="PF00589">
    <property type="entry name" value="Phage_integrase"/>
    <property type="match status" value="1"/>
</dbReference>
<evidence type="ECO:0000256" key="1">
    <source>
        <dbReference type="ARBA" id="ARBA00008857"/>
    </source>
</evidence>
<proteinExistence type="inferred from homology"/>
<dbReference type="Pfam" id="PF17293">
    <property type="entry name" value="Arm-DNA-bind_5"/>
    <property type="match status" value="1"/>
</dbReference>
<dbReference type="Pfam" id="PF13102">
    <property type="entry name" value="Phage_int_SAM_5"/>
    <property type="match status" value="1"/>
</dbReference>
<dbReference type="InterPro" id="IPR011010">
    <property type="entry name" value="DNA_brk_join_enz"/>
</dbReference>
<feature type="domain" description="Tyr recombinase" evidence="4">
    <location>
        <begin position="219"/>
        <end position="400"/>
    </location>
</feature>
<dbReference type="InterPro" id="IPR025269">
    <property type="entry name" value="SAM-like_dom"/>
</dbReference>
<dbReference type="AlphaFoldDB" id="A0A926F365"/>
<dbReference type="InterPro" id="IPR050090">
    <property type="entry name" value="Tyrosine_recombinase_XerCD"/>
</dbReference>
<dbReference type="GO" id="GO:0006310">
    <property type="term" value="P:DNA recombination"/>
    <property type="evidence" value="ECO:0007669"/>
    <property type="project" value="UniProtKB-KW"/>
</dbReference>
<gene>
    <name evidence="5" type="ORF">H8744_02650</name>
</gene>
<dbReference type="CDD" id="cd01185">
    <property type="entry name" value="INTN1_C_like"/>
    <property type="match status" value="1"/>
</dbReference>
<dbReference type="SUPFAM" id="SSF56349">
    <property type="entry name" value="DNA breaking-rejoining enzymes"/>
    <property type="match status" value="1"/>
</dbReference>
<dbReference type="PROSITE" id="PS51898">
    <property type="entry name" value="TYR_RECOMBINASE"/>
    <property type="match status" value="1"/>
</dbReference>
<dbReference type="PANTHER" id="PTHR30349">
    <property type="entry name" value="PHAGE INTEGRASE-RELATED"/>
    <property type="match status" value="1"/>
</dbReference>
<evidence type="ECO:0000313" key="5">
    <source>
        <dbReference type="EMBL" id="MBC8592157.1"/>
    </source>
</evidence>
<name>A0A926F365_9BACT</name>
<organism evidence="5 6">
    <name type="scientific">Jilunia laotingensis</name>
    <dbReference type="NCBI Taxonomy" id="2763675"/>
    <lineage>
        <taxon>Bacteria</taxon>
        <taxon>Pseudomonadati</taxon>
        <taxon>Bacteroidota</taxon>
        <taxon>Bacteroidia</taxon>
        <taxon>Bacteroidales</taxon>
        <taxon>Bacteroidaceae</taxon>
        <taxon>Jilunia</taxon>
    </lineage>
</organism>
<dbReference type="Proteomes" id="UP000651085">
    <property type="component" value="Unassembled WGS sequence"/>
</dbReference>
<keyword evidence="3" id="KW-0233">DNA recombination</keyword>
<comment type="caution">
    <text evidence="5">The sequence shown here is derived from an EMBL/GenBank/DDBJ whole genome shotgun (WGS) entry which is preliminary data.</text>
</comment>
<dbReference type="InterPro" id="IPR010998">
    <property type="entry name" value="Integrase_recombinase_N"/>
</dbReference>
<reference evidence="5" key="1">
    <citation type="submission" date="2020-08" db="EMBL/GenBank/DDBJ databases">
        <title>Genome public.</title>
        <authorList>
            <person name="Liu C."/>
            <person name="Sun Q."/>
        </authorList>
    </citation>
    <scope>NUCLEOTIDE SEQUENCE</scope>
    <source>
        <strain evidence="5">N12</strain>
    </source>
</reference>
<protein>
    <submittedName>
        <fullName evidence="5">Site-specific integrase</fullName>
    </submittedName>
</protein>
<keyword evidence="2" id="KW-0238">DNA-binding</keyword>
<dbReference type="RefSeq" id="WP_262433372.1">
    <property type="nucleotide sequence ID" value="NZ_JACRTF010000001.1"/>
</dbReference>
<sequence length="402" mass="46426">MRTTFKLLFFVKRNAAKKNGNAPIIARITIDQIVSQFNTQMEINPANWSVSAGKAAGRSAEAISINTMLDSIRSTVYQHYHALLEQDGYVTSERVKNAFLGKIERGKTLIEFFEMHNEQYLQKVKMNTADKTYSRYELTKKRLIEFMKFKYSVSDMLIKEINVVFIDNFLLYIKNHHECTHNTAMKFVQRFRTVVNFAKNTGLVTADPFGNYKVRFEQTDRDYLTMEEITTIYNKKFASKRLEQVRDLFIFSCYTALSYIDVCELTKDNIRILFDGNLWIMTKRHKTNVTSNVRLLEIPKAILEKYKDKLPNGMILPIISNQKVNDYLKEIASICGINKNLTFHVARHSCATSVLISNGVPIETVSKILGHTNIRTTQIYARITDVKVSNDMELLAQKLNSN</sequence>
<dbReference type="InterPro" id="IPR035386">
    <property type="entry name" value="Arm-DNA-bind_5"/>
</dbReference>
<dbReference type="InterPro" id="IPR002104">
    <property type="entry name" value="Integrase_catalytic"/>
</dbReference>
<dbReference type="GO" id="GO:0003677">
    <property type="term" value="F:DNA binding"/>
    <property type="evidence" value="ECO:0007669"/>
    <property type="project" value="UniProtKB-KW"/>
</dbReference>